<sequence length="305" mass="34756">MAIKTNKYSQQELMDNTREYVCVDDDKSLKGQGWRFNWRHEPFGRELDEYKRLEDTLKPVNIHDTKPNNFNWIHCPSRYSAKSAYQILENPTTCLQGSICSLIWNPLVPSKVSFMIWRLFLNRLPTKDNLFLRGVNLTNNPNCMFCGDHPEDANHIFAKCRQSQKLWSKICHWWGFLFVPPDNAFAMLHQLSSLQVPKKARSWNLTISTAAWSIWEDFNQLVCSIKKAIAAGRAVRMGPTTFPFDPLGTETLGFPHPPPSNWASFIWLCSPMSGLLVQGTSATAAPQASPAIVPSLSLIRRKTNG</sequence>
<organism evidence="2 3">
    <name type="scientific">Rubroshorea leprosula</name>
    <dbReference type="NCBI Taxonomy" id="152421"/>
    <lineage>
        <taxon>Eukaryota</taxon>
        <taxon>Viridiplantae</taxon>
        <taxon>Streptophyta</taxon>
        <taxon>Embryophyta</taxon>
        <taxon>Tracheophyta</taxon>
        <taxon>Spermatophyta</taxon>
        <taxon>Magnoliopsida</taxon>
        <taxon>eudicotyledons</taxon>
        <taxon>Gunneridae</taxon>
        <taxon>Pentapetalae</taxon>
        <taxon>rosids</taxon>
        <taxon>malvids</taxon>
        <taxon>Malvales</taxon>
        <taxon>Dipterocarpaceae</taxon>
        <taxon>Rubroshorea</taxon>
    </lineage>
</organism>
<proteinExistence type="predicted"/>
<accession>A0AAV5L5D4</accession>
<dbReference type="Proteomes" id="UP001054252">
    <property type="component" value="Unassembled WGS sequence"/>
</dbReference>
<evidence type="ECO:0000313" key="2">
    <source>
        <dbReference type="EMBL" id="GKV32324.1"/>
    </source>
</evidence>
<dbReference type="Pfam" id="PF13966">
    <property type="entry name" value="zf-RVT"/>
    <property type="match status" value="1"/>
</dbReference>
<feature type="domain" description="Reverse transcriptase zinc-binding" evidence="1">
    <location>
        <begin position="79"/>
        <end position="167"/>
    </location>
</feature>
<gene>
    <name evidence="2" type="ORF">SLEP1_g40940</name>
</gene>
<dbReference type="AlphaFoldDB" id="A0AAV5L5D4"/>
<keyword evidence="3" id="KW-1185">Reference proteome</keyword>
<evidence type="ECO:0000259" key="1">
    <source>
        <dbReference type="Pfam" id="PF13966"/>
    </source>
</evidence>
<comment type="caution">
    <text evidence="2">The sequence shown here is derived from an EMBL/GenBank/DDBJ whole genome shotgun (WGS) entry which is preliminary data.</text>
</comment>
<reference evidence="2 3" key="1">
    <citation type="journal article" date="2021" name="Commun. Biol.">
        <title>The genome of Shorea leprosula (Dipterocarpaceae) highlights the ecological relevance of drought in aseasonal tropical rainforests.</title>
        <authorList>
            <person name="Ng K.K.S."/>
            <person name="Kobayashi M.J."/>
            <person name="Fawcett J.A."/>
            <person name="Hatakeyama M."/>
            <person name="Paape T."/>
            <person name="Ng C.H."/>
            <person name="Ang C.C."/>
            <person name="Tnah L.H."/>
            <person name="Lee C.T."/>
            <person name="Nishiyama T."/>
            <person name="Sese J."/>
            <person name="O'Brien M.J."/>
            <person name="Copetti D."/>
            <person name="Mohd Noor M.I."/>
            <person name="Ong R.C."/>
            <person name="Putra M."/>
            <person name="Sireger I.Z."/>
            <person name="Indrioko S."/>
            <person name="Kosugi Y."/>
            <person name="Izuno A."/>
            <person name="Isagi Y."/>
            <person name="Lee S.L."/>
            <person name="Shimizu K.K."/>
        </authorList>
    </citation>
    <scope>NUCLEOTIDE SEQUENCE [LARGE SCALE GENOMIC DNA]</scope>
    <source>
        <strain evidence="2">214</strain>
    </source>
</reference>
<protein>
    <recommendedName>
        <fullName evidence="1">Reverse transcriptase zinc-binding domain-containing protein</fullName>
    </recommendedName>
</protein>
<dbReference type="EMBL" id="BPVZ01000095">
    <property type="protein sequence ID" value="GKV32324.1"/>
    <property type="molecule type" value="Genomic_DNA"/>
</dbReference>
<evidence type="ECO:0000313" key="3">
    <source>
        <dbReference type="Proteomes" id="UP001054252"/>
    </source>
</evidence>
<name>A0AAV5L5D4_9ROSI</name>
<dbReference type="InterPro" id="IPR026960">
    <property type="entry name" value="RVT-Znf"/>
</dbReference>